<dbReference type="GO" id="GO:0016791">
    <property type="term" value="F:phosphatase activity"/>
    <property type="evidence" value="ECO:0007669"/>
    <property type="project" value="TreeGrafter"/>
</dbReference>
<dbReference type="SUPFAM" id="SSF56784">
    <property type="entry name" value="HAD-like"/>
    <property type="match status" value="1"/>
</dbReference>
<evidence type="ECO:0000313" key="2">
    <source>
        <dbReference type="Proteomes" id="UP000824179"/>
    </source>
</evidence>
<dbReference type="InterPro" id="IPR006379">
    <property type="entry name" value="HAD-SF_hydro_IIB"/>
</dbReference>
<dbReference type="InterPro" id="IPR036412">
    <property type="entry name" value="HAD-like_sf"/>
</dbReference>
<dbReference type="AlphaFoldDB" id="A0A9D1DAH0"/>
<gene>
    <name evidence="1" type="ORF">IAB90_00555</name>
</gene>
<sequence length="266" mass="29388">MNHENNIKCIASDLDGTLLPPTKIMPAEIFPLIDEMDRRGITFTPASGRQLPNLKELFAPRLGKIAIIAENGGLCWFEGRIIYCDPTPADDILYALDIIKREEGLYPLCSGVDCAYYDSDDEQFIEVLNRSYSSAKRVDDLEKAVKNNTILKISVWDKLPAAEHAAGALIPKIKGLRTKVSGYDWLDVCTESANKGEALKALLNKLGADREQCVAFGDHMNDLEMLEASGQAYVTANGFAELKKLIPNIIPSNAEFGVIKKIKELL</sequence>
<proteinExistence type="predicted"/>
<dbReference type="GO" id="GO:0005829">
    <property type="term" value="C:cytosol"/>
    <property type="evidence" value="ECO:0007669"/>
    <property type="project" value="TreeGrafter"/>
</dbReference>
<dbReference type="PANTHER" id="PTHR10000">
    <property type="entry name" value="PHOSPHOSERINE PHOSPHATASE"/>
    <property type="match status" value="1"/>
</dbReference>
<dbReference type="Gene3D" id="3.30.1240.10">
    <property type="match status" value="1"/>
</dbReference>
<evidence type="ECO:0000313" key="1">
    <source>
        <dbReference type="EMBL" id="HIR38851.1"/>
    </source>
</evidence>
<dbReference type="Pfam" id="PF08282">
    <property type="entry name" value="Hydrolase_3"/>
    <property type="match status" value="1"/>
</dbReference>
<protein>
    <submittedName>
        <fullName evidence="1">HAD family phosphatase</fullName>
    </submittedName>
</protein>
<accession>A0A9D1DAH0</accession>
<dbReference type="EMBL" id="DVHB01000011">
    <property type="protein sequence ID" value="HIR38851.1"/>
    <property type="molecule type" value="Genomic_DNA"/>
</dbReference>
<dbReference type="InterPro" id="IPR023214">
    <property type="entry name" value="HAD_sf"/>
</dbReference>
<reference evidence="1" key="2">
    <citation type="journal article" date="2021" name="PeerJ">
        <title>Extensive microbial diversity within the chicken gut microbiome revealed by metagenomics and culture.</title>
        <authorList>
            <person name="Gilroy R."/>
            <person name="Ravi A."/>
            <person name="Getino M."/>
            <person name="Pursley I."/>
            <person name="Horton D.L."/>
            <person name="Alikhan N.F."/>
            <person name="Baker D."/>
            <person name="Gharbi K."/>
            <person name="Hall N."/>
            <person name="Watson M."/>
            <person name="Adriaenssens E.M."/>
            <person name="Foster-Nyarko E."/>
            <person name="Jarju S."/>
            <person name="Secka A."/>
            <person name="Antonio M."/>
            <person name="Oren A."/>
            <person name="Chaudhuri R.R."/>
            <person name="La Ragione R."/>
            <person name="Hildebrand F."/>
            <person name="Pallen M.J."/>
        </authorList>
    </citation>
    <scope>NUCLEOTIDE SEQUENCE</scope>
    <source>
        <strain evidence="1">ChiW25-3613</strain>
    </source>
</reference>
<comment type="caution">
    <text evidence="1">The sequence shown here is derived from an EMBL/GenBank/DDBJ whole genome shotgun (WGS) entry which is preliminary data.</text>
</comment>
<dbReference type="Gene3D" id="3.40.50.1000">
    <property type="entry name" value="HAD superfamily/HAD-like"/>
    <property type="match status" value="1"/>
</dbReference>
<dbReference type="PANTHER" id="PTHR10000:SF53">
    <property type="entry name" value="5-AMINO-6-(5-PHOSPHO-D-RIBITYLAMINO)URACIL PHOSPHATASE YBJI-RELATED"/>
    <property type="match status" value="1"/>
</dbReference>
<name>A0A9D1DAH0_9FIRM</name>
<dbReference type="NCBIfam" id="TIGR01484">
    <property type="entry name" value="HAD-SF-IIB"/>
    <property type="match status" value="1"/>
</dbReference>
<dbReference type="GO" id="GO:0000287">
    <property type="term" value="F:magnesium ion binding"/>
    <property type="evidence" value="ECO:0007669"/>
    <property type="project" value="TreeGrafter"/>
</dbReference>
<reference evidence="1" key="1">
    <citation type="submission" date="2020-10" db="EMBL/GenBank/DDBJ databases">
        <authorList>
            <person name="Gilroy R."/>
        </authorList>
    </citation>
    <scope>NUCLEOTIDE SEQUENCE</scope>
    <source>
        <strain evidence="1">ChiW25-3613</strain>
    </source>
</reference>
<dbReference type="Proteomes" id="UP000824179">
    <property type="component" value="Unassembled WGS sequence"/>
</dbReference>
<organism evidence="1 2">
    <name type="scientific">Candidatus Coproplasma stercoripullorum</name>
    <dbReference type="NCBI Taxonomy" id="2840751"/>
    <lineage>
        <taxon>Bacteria</taxon>
        <taxon>Bacillati</taxon>
        <taxon>Bacillota</taxon>
        <taxon>Clostridia</taxon>
        <taxon>Eubacteriales</taxon>
        <taxon>Candidatus Coproplasma</taxon>
    </lineage>
</organism>